<keyword evidence="1" id="KW-1133">Transmembrane helix</keyword>
<comment type="caution">
    <text evidence="2">The sequence shown here is derived from an EMBL/GenBank/DDBJ whole genome shotgun (WGS) entry which is preliminary data.</text>
</comment>
<evidence type="ECO:0000256" key="1">
    <source>
        <dbReference type="SAM" id="Phobius"/>
    </source>
</evidence>
<sequence length="64" mass="7033">MPGSLFRDRSAIICSIAIFRHGLRLVAVAFGRLIMFGVGMVAGRVIFRNVREVCGTSGYRRTSS</sequence>
<evidence type="ECO:0000313" key="3">
    <source>
        <dbReference type="Proteomes" id="UP001232148"/>
    </source>
</evidence>
<evidence type="ECO:0000313" key="2">
    <source>
        <dbReference type="EMBL" id="KAK2033276.1"/>
    </source>
</evidence>
<proteinExistence type="predicted"/>
<organism evidence="2 3">
    <name type="scientific">Colletotrichum zoysiae</name>
    <dbReference type="NCBI Taxonomy" id="1216348"/>
    <lineage>
        <taxon>Eukaryota</taxon>
        <taxon>Fungi</taxon>
        <taxon>Dikarya</taxon>
        <taxon>Ascomycota</taxon>
        <taxon>Pezizomycotina</taxon>
        <taxon>Sordariomycetes</taxon>
        <taxon>Hypocreomycetidae</taxon>
        <taxon>Glomerellales</taxon>
        <taxon>Glomerellaceae</taxon>
        <taxon>Colletotrichum</taxon>
        <taxon>Colletotrichum graminicola species complex</taxon>
    </lineage>
</organism>
<gene>
    <name evidence="2" type="ORF">LX32DRAFT_635443</name>
</gene>
<keyword evidence="1" id="KW-0812">Transmembrane</keyword>
<protein>
    <submittedName>
        <fullName evidence="2">Uncharacterized protein</fullName>
    </submittedName>
</protein>
<name>A0AAD9HS48_9PEZI</name>
<keyword evidence="3" id="KW-1185">Reference proteome</keyword>
<dbReference type="AlphaFoldDB" id="A0AAD9HS48"/>
<keyword evidence="1" id="KW-0472">Membrane</keyword>
<reference evidence="2" key="1">
    <citation type="submission" date="2021-06" db="EMBL/GenBank/DDBJ databases">
        <title>Comparative genomics, transcriptomics and evolutionary studies reveal genomic signatures of adaptation to plant cell wall in hemibiotrophic fungi.</title>
        <authorList>
            <consortium name="DOE Joint Genome Institute"/>
            <person name="Baroncelli R."/>
            <person name="Diaz J.F."/>
            <person name="Benocci T."/>
            <person name="Peng M."/>
            <person name="Battaglia E."/>
            <person name="Haridas S."/>
            <person name="Andreopoulos W."/>
            <person name="Labutti K."/>
            <person name="Pangilinan J."/>
            <person name="Floch G.L."/>
            <person name="Makela M.R."/>
            <person name="Henrissat B."/>
            <person name="Grigoriev I.V."/>
            <person name="Crouch J.A."/>
            <person name="De Vries R.P."/>
            <person name="Sukno S.A."/>
            <person name="Thon M.R."/>
        </authorList>
    </citation>
    <scope>NUCLEOTIDE SEQUENCE</scope>
    <source>
        <strain evidence="2">MAFF235873</strain>
    </source>
</reference>
<dbReference type="EMBL" id="MU842823">
    <property type="protein sequence ID" value="KAK2033276.1"/>
    <property type="molecule type" value="Genomic_DNA"/>
</dbReference>
<feature type="transmembrane region" description="Helical" evidence="1">
    <location>
        <begin position="25"/>
        <end position="47"/>
    </location>
</feature>
<dbReference type="Proteomes" id="UP001232148">
    <property type="component" value="Unassembled WGS sequence"/>
</dbReference>
<accession>A0AAD9HS48</accession>